<dbReference type="Pfam" id="PF13472">
    <property type="entry name" value="Lipase_GDSL_2"/>
    <property type="match status" value="1"/>
</dbReference>
<organism evidence="2 3">
    <name type="scientific">Heyndrickxia acidicola</name>
    <dbReference type="NCBI Taxonomy" id="209389"/>
    <lineage>
        <taxon>Bacteria</taxon>
        <taxon>Bacillati</taxon>
        <taxon>Bacillota</taxon>
        <taxon>Bacilli</taxon>
        <taxon>Bacillales</taxon>
        <taxon>Bacillaceae</taxon>
        <taxon>Heyndrickxia</taxon>
    </lineage>
</organism>
<dbReference type="EMBL" id="JARMAB010000006">
    <property type="protein sequence ID" value="MED1202397.1"/>
    <property type="molecule type" value="Genomic_DNA"/>
</dbReference>
<proteinExistence type="predicted"/>
<feature type="domain" description="SGNH hydrolase-type esterase" evidence="1">
    <location>
        <begin position="5"/>
        <end position="191"/>
    </location>
</feature>
<accession>A0ABU6MGJ9</accession>
<dbReference type="InterPro" id="IPR036514">
    <property type="entry name" value="SGNH_hydro_sf"/>
</dbReference>
<evidence type="ECO:0000313" key="2">
    <source>
        <dbReference type="EMBL" id="MED1202397.1"/>
    </source>
</evidence>
<name>A0ABU6MGJ9_9BACI</name>
<keyword evidence="3" id="KW-1185">Reference proteome</keyword>
<protein>
    <submittedName>
        <fullName evidence="2">GDSL-type esterase/lipase family protein</fullName>
    </submittedName>
</protein>
<dbReference type="RefSeq" id="WP_066265873.1">
    <property type="nucleotide sequence ID" value="NZ_JARMAB010000006.1"/>
</dbReference>
<dbReference type="Gene3D" id="3.40.50.1110">
    <property type="entry name" value="SGNH hydrolase"/>
    <property type="match status" value="1"/>
</dbReference>
<evidence type="ECO:0000313" key="3">
    <source>
        <dbReference type="Proteomes" id="UP001341444"/>
    </source>
</evidence>
<dbReference type="InterPro" id="IPR013830">
    <property type="entry name" value="SGNH_hydro"/>
</dbReference>
<gene>
    <name evidence="2" type="ORF">P4T90_04740</name>
</gene>
<reference evidence="2 3" key="1">
    <citation type="submission" date="2023-03" db="EMBL/GenBank/DDBJ databases">
        <title>Bacillus Genome Sequencing.</title>
        <authorList>
            <person name="Dunlap C."/>
        </authorList>
    </citation>
    <scope>NUCLEOTIDE SEQUENCE [LARGE SCALE GENOMIC DNA]</scope>
    <source>
        <strain evidence="2 3">B-23453</strain>
    </source>
</reference>
<dbReference type="SUPFAM" id="SSF52266">
    <property type="entry name" value="SGNH hydrolase"/>
    <property type="match status" value="1"/>
</dbReference>
<sequence>MKYLAIGDGLCAGMGASFLAPGFVQRHARLLENSLKEKVQVTTIARASNRSKDVMELLDNTFVLGKVKESDYIVLSAGQQDFLDAVKTFKVDNNEEGFQKTLRQCKHNIDDTINKIKEVKANQSYTITLLGFHNPYHEDPLAEKWIRHFHKHMACRACSSHVQSINLHQHFKGQEKKWCTKDSLYPNNEGHIEISKKLHELGTGNTE</sequence>
<evidence type="ECO:0000259" key="1">
    <source>
        <dbReference type="Pfam" id="PF13472"/>
    </source>
</evidence>
<comment type="caution">
    <text evidence="2">The sequence shown here is derived from an EMBL/GenBank/DDBJ whole genome shotgun (WGS) entry which is preliminary data.</text>
</comment>
<dbReference type="Proteomes" id="UP001341444">
    <property type="component" value="Unassembled WGS sequence"/>
</dbReference>